<evidence type="ECO:0008006" key="2">
    <source>
        <dbReference type="Google" id="ProtNLM"/>
    </source>
</evidence>
<organism evidence="1">
    <name type="scientific">Xanthomonas hortorum pv. pelargonii</name>
    <dbReference type="NCBI Taxonomy" id="453602"/>
    <lineage>
        <taxon>Bacteria</taxon>
        <taxon>Pseudomonadati</taxon>
        <taxon>Pseudomonadota</taxon>
        <taxon>Gammaproteobacteria</taxon>
        <taxon>Lysobacterales</taxon>
        <taxon>Lysobacteraceae</taxon>
        <taxon>Xanthomonas</taxon>
    </lineage>
</organism>
<dbReference type="EMBL" id="LR828261">
    <property type="protein sequence ID" value="CAD0309078.1"/>
    <property type="molecule type" value="Genomic_DNA"/>
</dbReference>
<gene>
    <name evidence="1" type="ORF">CFBP2533_09150</name>
</gene>
<dbReference type="AlphaFoldDB" id="A0A6V7C4F5"/>
<name>A0A6V7C4F5_9XANT</name>
<sequence length="155" mass="16879">MHSPSGLAYVLRFTIGPDRNSRDLAPADAVDLHGRGTAVTSLFQGSGLRSIDRVVLRQAPANLQRGLAAVGGRLILTADALHFQPHALNIQTQSLTVHLAQIEAMQLRWTRLFGLLPVAPTSLVVQLDDGGEHRFVIGKREQWVLAIQSARDALH</sequence>
<proteinExistence type="predicted"/>
<protein>
    <recommendedName>
        <fullName evidence="2">GRAM domain-containing protein</fullName>
    </recommendedName>
</protein>
<evidence type="ECO:0000313" key="1">
    <source>
        <dbReference type="EMBL" id="CAD0309084.1"/>
    </source>
</evidence>
<dbReference type="EMBL" id="LR828261">
    <property type="protein sequence ID" value="CAD0309084.1"/>
    <property type="molecule type" value="Genomic_DNA"/>
</dbReference>
<reference evidence="1" key="1">
    <citation type="submission" date="2020-07" db="EMBL/GenBank/DDBJ databases">
        <authorList>
            <person name="Pothier F. J."/>
        </authorList>
    </citation>
    <scope>NUCLEOTIDE SEQUENCE</scope>
    <source>
        <strain evidence="1">CFBP 2533</strain>
    </source>
</reference>
<accession>A0A6V7C4F5</accession>